<feature type="compositionally biased region" description="Polar residues" evidence="1">
    <location>
        <begin position="71"/>
        <end position="80"/>
    </location>
</feature>
<proteinExistence type="predicted"/>
<evidence type="ECO:0000313" key="2">
    <source>
        <dbReference type="EMBL" id="GBM30891.1"/>
    </source>
</evidence>
<reference evidence="2 3" key="1">
    <citation type="journal article" date="2019" name="Sci. Rep.">
        <title>Orb-weaving spider Araneus ventricosus genome elucidates the spidroin gene catalogue.</title>
        <authorList>
            <person name="Kono N."/>
            <person name="Nakamura H."/>
            <person name="Ohtoshi R."/>
            <person name="Moran D.A.P."/>
            <person name="Shinohara A."/>
            <person name="Yoshida Y."/>
            <person name="Fujiwara M."/>
            <person name="Mori M."/>
            <person name="Tomita M."/>
            <person name="Arakawa K."/>
        </authorList>
    </citation>
    <scope>NUCLEOTIDE SEQUENCE [LARGE SCALE GENOMIC DNA]</scope>
</reference>
<protein>
    <submittedName>
        <fullName evidence="2">Uncharacterized protein</fullName>
    </submittedName>
</protein>
<feature type="region of interest" description="Disordered" evidence="1">
    <location>
        <begin position="64"/>
        <end position="89"/>
    </location>
</feature>
<name>A0A4Y2EPX7_ARAVE</name>
<comment type="caution">
    <text evidence="2">The sequence shown here is derived from an EMBL/GenBank/DDBJ whole genome shotgun (WGS) entry which is preliminary data.</text>
</comment>
<organism evidence="2 3">
    <name type="scientific">Araneus ventricosus</name>
    <name type="common">Orbweaver spider</name>
    <name type="synonym">Epeira ventricosa</name>
    <dbReference type="NCBI Taxonomy" id="182803"/>
    <lineage>
        <taxon>Eukaryota</taxon>
        <taxon>Metazoa</taxon>
        <taxon>Ecdysozoa</taxon>
        <taxon>Arthropoda</taxon>
        <taxon>Chelicerata</taxon>
        <taxon>Arachnida</taxon>
        <taxon>Araneae</taxon>
        <taxon>Araneomorphae</taxon>
        <taxon>Entelegynae</taxon>
        <taxon>Araneoidea</taxon>
        <taxon>Araneidae</taxon>
        <taxon>Araneus</taxon>
    </lineage>
</organism>
<accession>A0A4Y2EPX7</accession>
<dbReference type="EMBL" id="BGPR01000671">
    <property type="protein sequence ID" value="GBM30891.1"/>
    <property type="molecule type" value="Genomic_DNA"/>
</dbReference>
<gene>
    <name evidence="2" type="ORF">AVEN_9781_1</name>
</gene>
<keyword evidence="3" id="KW-1185">Reference proteome</keyword>
<sequence length="89" mass="9532">MLYASPGPDNTTIGLLMIGNTLPGERFMVKDESAASVGTKAWTPEGRSLTLSIAFPSFTPWATLPGEKKTQTNVAHSTQGHHPRHDEAA</sequence>
<dbReference type="Proteomes" id="UP000499080">
    <property type="component" value="Unassembled WGS sequence"/>
</dbReference>
<evidence type="ECO:0000256" key="1">
    <source>
        <dbReference type="SAM" id="MobiDB-lite"/>
    </source>
</evidence>
<dbReference type="AlphaFoldDB" id="A0A4Y2EPX7"/>
<evidence type="ECO:0000313" key="3">
    <source>
        <dbReference type="Proteomes" id="UP000499080"/>
    </source>
</evidence>